<dbReference type="GO" id="GO:0005886">
    <property type="term" value="C:plasma membrane"/>
    <property type="evidence" value="ECO:0007669"/>
    <property type="project" value="UniProtKB-SubCell"/>
</dbReference>
<feature type="transmembrane region" description="Helical" evidence="8">
    <location>
        <begin position="50"/>
        <end position="68"/>
    </location>
</feature>
<dbReference type="InterPro" id="IPR011701">
    <property type="entry name" value="MFS"/>
</dbReference>
<dbReference type="OrthoDB" id="7375466at2"/>
<keyword evidence="6 8" id="KW-0472">Membrane</keyword>
<dbReference type="InterPro" id="IPR004638">
    <property type="entry name" value="EmrB-like"/>
</dbReference>
<protein>
    <submittedName>
        <fullName evidence="10">Drug resistance transporter, EmrB/QacA subfamily</fullName>
    </submittedName>
</protein>
<keyword evidence="4 8" id="KW-0812">Transmembrane</keyword>
<feature type="transmembrane region" description="Helical" evidence="8">
    <location>
        <begin position="105"/>
        <end position="126"/>
    </location>
</feature>
<evidence type="ECO:0000259" key="9">
    <source>
        <dbReference type="PROSITE" id="PS50850"/>
    </source>
</evidence>
<evidence type="ECO:0000256" key="6">
    <source>
        <dbReference type="ARBA" id="ARBA00023136"/>
    </source>
</evidence>
<dbReference type="SUPFAM" id="SSF103473">
    <property type="entry name" value="MFS general substrate transporter"/>
    <property type="match status" value="1"/>
</dbReference>
<feature type="transmembrane region" description="Helical" evidence="8">
    <location>
        <begin position="437"/>
        <end position="456"/>
    </location>
</feature>
<dbReference type="PROSITE" id="PS50850">
    <property type="entry name" value="MFS"/>
    <property type="match status" value="1"/>
</dbReference>
<feature type="transmembrane region" description="Helical" evidence="8">
    <location>
        <begin position="364"/>
        <end position="385"/>
    </location>
</feature>
<keyword evidence="11" id="KW-1185">Reference proteome</keyword>
<evidence type="ECO:0000256" key="7">
    <source>
        <dbReference type="SAM" id="MobiDB-lite"/>
    </source>
</evidence>
<evidence type="ECO:0000256" key="2">
    <source>
        <dbReference type="ARBA" id="ARBA00022448"/>
    </source>
</evidence>
<proteinExistence type="predicted"/>
<dbReference type="NCBIfam" id="TIGR00711">
    <property type="entry name" value="efflux_EmrB"/>
    <property type="match status" value="1"/>
</dbReference>
<feature type="transmembrane region" description="Helical" evidence="8">
    <location>
        <begin position="226"/>
        <end position="247"/>
    </location>
</feature>
<feature type="domain" description="Major facilitator superfamily (MFS) profile" evidence="9">
    <location>
        <begin position="14"/>
        <end position="460"/>
    </location>
</feature>
<feature type="transmembrane region" description="Helical" evidence="8">
    <location>
        <begin position="200"/>
        <end position="220"/>
    </location>
</feature>
<dbReference type="KEGG" id="ica:Intca_0706"/>
<reference evidence="10 11" key="1">
    <citation type="journal article" date="2010" name="Stand. Genomic Sci.">
        <title>Complete genome sequence of Intrasporangium calvum type strain (7 KIP).</title>
        <authorList>
            <person name="Del Rio T.G."/>
            <person name="Chertkov O."/>
            <person name="Yasawong M."/>
            <person name="Lucas S."/>
            <person name="Deshpande S."/>
            <person name="Cheng J.F."/>
            <person name="Detter C."/>
            <person name="Tapia R."/>
            <person name="Han C."/>
            <person name="Goodwin L."/>
            <person name="Pitluck S."/>
            <person name="Liolios K."/>
            <person name="Ivanova N."/>
            <person name="Mavromatis K."/>
            <person name="Pati A."/>
            <person name="Chen A."/>
            <person name="Palaniappan K."/>
            <person name="Land M."/>
            <person name="Hauser L."/>
            <person name="Chang Y.J."/>
            <person name="Jeffries C.D."/>
            <person name="Rohde M."/>
            <person name="Pukall R."/>
            <person name="Sikorski J."/>
            <person name="Goker M."/>
            <person name="Woyke T."/>
            <person name="Bristow J."/>
            <person name="Eisen J.A."/>
            <person name="Markowitz V."/>
            <person name="Hugenholtz P."/>
            <person name="Kyrpides N.C."/>
            <person name="Klenk H.P."/>
            <person name="Lapidus A."/>
        </authorList>
    </citation>
    <scope>NUCLEOTIDE SEQUENCE [LARGE SCALE GENOMIC DNA]</scope>
    <source>
        <strain evidence="11">ATCC 23552 / DSM 43043 / JCM 3097 / NBRC 12989 / 7 KIP</strain>
    </source>
</reference>
<accession>E6SAK0</accession>
<feature type="transmembrane region" description="Helical" evidence="8">
    <location>
        <begin position="268"/>
        <end position="291"/>
    </location>
</feature>
<dbReference type="Pfam" id="PF07690">
    <property type="entry name" value="MFS_1"/>
    <property type="match status" value="1"/>
</dbReference>
<dbReference type="eggNOG" id="COG0477">
    <property type="taxonomic scope" value="Bacteria"/>
</dbReference>
<keyword evidence="3" id="KW-1003">Cell membrane</keyword>
<sequence length="528" mass="53611">MTGIELGTPTGRLVIAAAVLGSGMALLDGTVVNVALVRIGADLDADLADLQWITNGYLLALASLILLGGSLGDRFGRRRVFVVGVIWFALASLACGIAQSSGQLIIARVLQGVGGALLTPGSLSIIQSVFRPEDRAKAIGTWSGLGGIAAATGPFVGGWLVEYASWRWAFLLNLPLAAATVWVARTSVPETRDESAPRQFDVAGALLASGSLALLTYALIQLETLGAGLALTLMLLALAVAGAFASVEARSRHPMVQPSLFTSRQFTAANLMTMLVYAALGAVFFFLTLQLQTVLGYGPLLAGLATLPVTVLMLLLAAKGGELGARIGPRLPMAVGPAVCAVGAGLLAGVGAGDSYWTAVLPGISLFGLGLCLLVAPLTATVLAAAPDRSAGIASGVNNAVARAGSLLAVAALPAVVGLSGADYQRPEDFDTGYGRAMWICSVLLAGGGIVSWALIRSPERIRPPASSTAGGPGPPTEVSGATKPAQRHTTLVGWSCAGAEGCPGRAEASDVGHPAAPGWSGPESRDR</sequence>
<feature type="region of interest" description="Disordered" evidence="7">
    <location>
        <begin position="464"/>
        <end position="528"/>
    </location>
</feature>
<dbReference type="CDD" id="cd17321">
    <property type="entry name" value="MFS_MMR_MDR_like"/>
    <property type="match status" value="1"/>
</dbReference>
<dbReference type="Proteomes" id="UP000008914">
    <property type="component" value="Chromosome"/>
</dbReference>
<dbReference type="EMBL" id="CP002343">
    <property type="protein sequence ID" value="ADU47250.1"/>
    <property type="molecule type" value="Genomic_DNA"/>
</dbReference>
<evidence type="ECO:0000313" key="11">
    <source>
        <dbReference type="Proteomes" id="UP000008914"/>
    </source>
</evidence>
<feature type="transmembrane region" description="Helical" evidence="8">
    <location>
        <begin position="330"/>
        <end position="352"/>
    </location>
</feature>
<dbReference type="RefSeq" id="WP_013491570.1">
    <property type="nucleotide sequence ID" value="NC_014830.1"/>
</dbReference>
<name>E6SAK0_INTC7</name>
<evidence type="ECO:0000256" key="3">
    <source>
        <dbReference type="ARBA" id="ARBA00022475"/>
    </source>
</evidence>
<feature type="transmembrane region" description="Helical" evidence="8">
    <location>
        <begin position="80"/>
        <end position="99"/>
    </location>
</feature>
<feature type="transmembrane region" description="Helical" evidence="8">
    <location>
        <begin position="397"/>
        <end position="417"/>
    </location>
</feature>
<feature type="transmembrane region" description="Helical" evidence="8">
    <location>
        <begin position="138"/>
        <end position="160"/>
    </location>
</feature>
<keyword evidence="2" id="KW-0813">Transport</keyword>
<dbReference type="InterPro" id="IPR020846">
    <property type="entry name" value="MFS_dom"/>
</dbReference>
<gene>
    <name evidence="10" type="ordered locus">Intca_0706</name>
</gene>
<evidence type="ECO:0000256" key="5">
    <source>
        <dbReference type="ARBA" id="ARBA00022989"/>
    </source>
</evidence>
<dbReference type="Gene3D" id="1.20.1720.10">
    <property type="entry name" value="Multidrug resistance protein D"/>
    <property type="match status" value="1"/>
</dbReference>
<evidence type="ECO:0000256" key="4">
    <source>
        <dbReference type="ARBA" id="ARBA00022692"/>
    </source>
</evidence>
<feature type="transmembrane region" description="Helical" evidence="8">
    <location>
        <begin position="297"/>
        <end position="318"/>
    </location>
</feature>
<dbReference type="Gene3D" id="1.20.1250.20">
    <property type="entry name" value="MFS general substrate transporter like domains"/>
    <property type="match status" value="1"/>
</dbReference>
<dbReference type="PANTHER" id="PTHR42718:SF42">
    <property type="entry name" value="EXPORT PROTEIN"/>
    <property type="match status" value="1"/>
</dbReference>
<evidence type="ECO:0000256" key="8">
    <source>
        <dbReference type="SAM" id="Phobius"/>
    </source>
</evidence>
<comment type="subcellular location">
    <subcellularLocation>
        <location evidence="1">Cell membrane</location>
        <topology evidence="1">Multi-pass membrane protein</topology>
    </subcellularLocation>
</comment>
<dbReference type="GO" id="GO:0022857">
    <property type="term" value="F:transmembrane transporter activity"/>
    <property type="evidence" value="ECO:0007669"/>
    <property type="project" value="InterPro"/>
</dbReference>
<dbReference type="eggNOG" id="COG2211">
    <property type="taxonomic scope" value="Bacteria"/>
</dbReference>
<feature type="transmembrane region" description="Helical" evidence="8">
    <location>
        <begin position="12"/>
        <end position="38"/>
    </location>
</feature>
<organism evidence="10 11">
    <name type="scientific">Intrasporangium calvum (strain ATCC 23552 / DSM 43043 / JCM 3097 / NBRC 12989 / NCIMB 10167 / NRRL B-3866 / 7 KIP)</name>
    <dbReference type="NCBI Taxonomy" id="710696"/>
    <lineage>
        <taxon>Bacteria</taxon>
        <taxon>Bacillati</taxon>
        <taxon>Actinomycetota</taxon>
        <taxon>Actinomycetes</taxon>
        <taxon>Micrococcales</taxon>
        <taxon>Intrasporangiaceae</taxon>
        <taxon>Intrasporangium</taxon>
    </lineage>
</organism>
<dbReference type="InterPro" id="IPR036259">
    <property type="entry name" value="MFS_trans_sf"/>
</dbReference>
<evidence type="ECO:0000256" key="1">
    <source>
        <dbReference type="ARBA" id="ARBA00004651"/>
    </source>
</evidence>
<dbReference type="PANTHER" id="PTHR42718">
    <property type="entry name" value="MAJOR FACILITATOR SUPERFAMILY MULTIDRUG TRANSPORTER MFSC"/>
    <property type="match status" value="1"/>
</dbReference>
<dbReference type="STRING" id="710696.Intca_0706"/>
<dbReference type="HOGENOM" id="CLU_000960_28_2_11"/>
<keyword evidence="5 8" id="KW-1133">Transmembrane helix</keyword>
<feature type="transmembrane region" description="Helical" evidence="8">
    <location>
        <begin position="166"/>
        <end position="188"/>
    </location>
</feature>
<dbReference type="AlphaFoldDB" id="E6SAK0"/>
<evidence type="ECO:0000313" key="10">
    <source>
        <dbReference type="EMBL" id="ADU47250.1"/>
    </source>
</evidence>